<dbReference type="RefSeq" id="XP_010914142.2">
    <property type="nucleotide sequence ID" value="XM_010915840.3"/>
</dbReference>
<dbReference type="InterPro" id="IPR016467">
    <property type="entry name" value="DNA_recomb/repair_RecA-like"/>
</dbReference>
<dbReference type="PIRSF" id="PIRSF005856">
    <property type="entry name" value="Rad51"/>
    <property type="match status" value="1"/>
</dbReference>
<feature type="domain" description="RecA family profile 1" evidence="3">
    <location>
        <begin position="13"/>
        <end position="191"/>
    </location>
</feature>
<keyword evidence="2" id="KW-0067">ATP-binding</keyword>
<dbReference type="InterPro" id="IPR027417">
    <property type="entry name" value="P-loop_NTPase"/>
</dbReference>
<dbReference type="Pfam" id="PF08423">
    <property type="entry name" value="Rad51"/>
    <property type="match status" value="1"/>
</dbReference>
<dbReference type="GO" id="GO:0140664">
    <property type="term" value="F:ATP-dependent DNA damage sensor activity"/>
    <property type="evidence" value="ECO:0007669"/>
    <property type="project" value="InterPro"/>
</dbReference>
<dbReference type="SUPFAM" id="SSF52540">
    <property type="entry name" value="P-loop containing nucleoside triphosphate hydrolases"/>
    <property type="match status" value="1"/>
</dbReference>
<dbReference type="GO" id="GO:0005524">
    <property type="term" value="F:ATP binding"/>
    <property type="evidence" value="ECO:0007669"/>
    <property type="project" value="UniProtKB-KW"/>
</dbReference>
<dbReference type="GO" id="GO:0005657">
    <property type="term" value="C:replication fork"/>
    <property type="evidence" value="ECO:0007669"/>
    <property type="project" value="TreeGrafter"/>
</dbReference>
<proteinExistence type="predicted"/>
<dbReference type="GO" id="GO:0045003">
    <property type="term" value="P:double-strand break repair via synthesis-dependent strand annealing"/>
    <property type="evidence" value="ECO:0007669"/>
    <property type="project" value="TreeGrafter"/>
</dbReference>
<dbReference type="PROSITE" id="PS50162">
    <property type="entry name" value="RECA_2"/>
    <property type="match status" value="1"/>
</dbReference>
<sequence length="315" mass="34112">MVPIKPESPLNLPTQKLSLGCPVLDRLVRGGLPVGSVTELAGESGTGKSQICLQLLLAALRPPSLGGLSAASLYIHSEFPFPLRRLRRLLTPFAPSSVVPTPLDHIFVRPAHSPDDLLSLLTAVDALLARPPSALPVRLLVVDSIAALFRSEFDNTPADLKRRSSLFFKIAAKLKEQARRFEAVVVVTNQVVDVVGGSESYGSSGNAIRVGNYGSLWSSGRRVCPALGLSWANCINTRIFLSRSDDIVRNERALVDEESDDRVHGTVVRTRRKMEMVFAPHLPEASCEFVIVSEGVFGVEAQSEKSETPSPTSQI</sequence>
<dbReference type="GeneID" id="105039627"/>
<evidence type="ECO:0000256" key="2">
    <source>
        <dbReference type="ARBA" id="ARBA00022840"/>
    </source>
</evidence>
<reference evidence="5" key="1">
    <citation type="submission" date="2025-08" db="UniProtKB">
        <authorList>
            <consortium name="RefSeq"/>
        </authorList>
    </citation>
    <scope>IDENTIFICATION</scope>
</reference>
<dbReference type="GO" id="GO:0000400">
    <property type="term" value="F:four-way junction DNA binding"/>
    <property type="evidence" value="ECO:0007669"/>
    <property type="project" value="TreeGrafter"/>
</dbReference>
<name>A0A6I9QRI7_ELAGV</name>
<evidence type="ECO:0000313" key="4">
    <source>
        <dbReference type="Proteomes" id="UP000504607"/>
    </source>
</evidence>
<accession>A0A6I9QRI7</accession>
<evidence type="ECO:0000256" key="1">
    <source>
        <dbReference type="ARBA" id="ARBA00022741"/>
    </source>
</evidence>
<protein>
    <submittedName>
        <fullName evidence="5">DNA repair protein XRCC3 homolog</fullName>
    </submittedName>
</protein>
<dbReference type="GO" id="GO:0033065">
    <property type="term" value="C:Rad51C-XRCC3 complex"/>
    <property type="evidence" value="ECO:0007669"/>
    <property type="project" value="TreeGrafter"/>
</dbReference>
<gene>
    <name evidence="5" type="primary">LOC105039627</name>
</gene>
<dbReference type="Gene3D" id="3.40.50.300">
    <property type="entry name" value="P-loop containing nucleotide triphosphate hydrolases"/>
    <property type="match status" value="1"/>
</dbReference>
<dbReference type="InterPro" id="IPR020588">
    <property type="entry name" value="RecA_ATP-bd"/>
</dbReference>
<dbReference type="PANTHER" id="PTHR46487">
    <property type="entry name" value="DNA REPAIR PROTEIN XRCC3"/>
    <property type="match status" value="1"/>
</dbReference>
<dbReference type="OrthoDB" id="1861185at2759"/>
<dbReference type="Proteomes" id="UP000504607">
    <property type="component" value="Chromosome 2"/>
</dbReference>
<keyword evidence="4" id="KW-1185">Reference proteome</keyword>
<evidence type="ECO:0000259" key="3">
    <source>
        <dbReference type="PROSITE" id="PS50162"/>
    </source>
</evidence>
<dbReference type="InParanoid" id="A0A6I9QRI7"/>
<dbReference type="FunCoup" id="A0A6I9QRI7">
    <property type="interactions" value="886"/>
</dbReference>
<keyword evidence="1" id="KW-0547">Nucleotide-binding</keyword>
<evidence type="ECO:0000313" key="5">
    <source>
        <dbReference type="RefSeq" id="XP_010914142.2"/>
    </source>
</evidence>
<dbReference type="GO" id="GO:0000722">
    <property type="term" value="P:telomere maintenance via recombination"/>
    <property type="evidence" value="ECO:0007669"/>
    <property type="project" value="TreeGrafter"/>
</dbReference>
<dbReference type="InterPro" id="IPR013632">
    <property type="entry name" value="Rad51_C"/>
</dbReference>
<organism evidence="4 5">
    <name type="scientific">Elaeis guineensis var. tenera</name>
    <name type="common">Oil palm</name>
    <dbReference type="NCBI Taxonomy" id="51953"/>
    <lineage>
        <taxon>Eukaryota</taxon>
        <taxon>Viridiplantae</taxon>
        <taxon>Streptophyta</taxon>
        <taxon>Embryophyta</taxon>
        <taxon>Tracheophyta</taxon>
        <taxon>Spermatophyta</taxon>
        <taxon>Magnoliopsida</taxon>
        <taxon>Liliopsida</taxon>
        <taxon>Arecaceae</taxon>
        <taxon>Arecoideae</taxon>
        <taxon>Cocoseae</taxon>
        <taxon>Elaeidinae</taxon>
        <taxon>Elaeis</taxon>
    </lineage>
</organism>
<dbReference type="GO" id="GO:0090656">
    <property type="term" value="P:t-circle formation"/>
    <property type="evidence" value="ECO:0007669"/>
    <property type="project" value="TreeGrafter"/>
</dbReference>
<dbReference type="AlphaFoldDB" id="A0A6I9QRI7"/>
<dbReference type="GO" id="GO:0071140">
    <property type="term" value="P:resolution of mitotic recombination intermediates"/>
    <property type="evidence" value="ECO:0007669"/>
    <property type="project" value="TreeGrafter"/>
</dbReference>
<dbReference type="PRINTS" id="PR01874">
    <property type="entry name" value="DNAREPAIRADA"/>
</dbReference>
<dbReference type="PANTHER" id="PTHR46487:SF1">
    <property type="entry name" value="DNA REPAIR PROTEIN XRCC3"/>
    <property type="match status" value="1"/>
</dbReference>
<dbReference type="KEGG" id="egu:105039627"/>